<dbReference type="PANTHER" id="PTHR10590">
    <property type="entry name" value="SODIUM/NUCLEOSIDE COTRANSPORTER"/>
    <property type="match status" value="1"/>
</dbReference>
<dbReference type="Pfam" id="PF07670">
    <property type="entry name" value="Gate"/>
    <property type="match status" value="1"/>
</dbReference>
<dbReference type="InterPro" id="IPR011657">
    <property type="entry name" value="CNT_C_dom"/>
</dbReference>
<keyword evidence="5 7" id="KW-1133">Transmembrane helix</keyword>
<evidence type="ECO:0000256" key="6">
    <source>
        <dbReference type="ARBA" id="ARBA00023136"/>
    </source>
</evidence>
<feature type="domain" description="Concentrative nucleoside transporter N-terminal" evidence="8">
    <location>
        <begin position="8"/>
        <end position="81"/>
    </location>
</feature>
<comment type="similarity">
    <text evidence="2 7">Belongs to the concentrative nucleoside transporter (CNT) (TC 2.A.41) family.</text>
</comment>
<dbReference type="AlphaFoldDB" id="A0A1H0GVB3"/>
<dbReference type="InterPro" id="IPR008276">
    <property type="entry name" value="C_nuclsd_transpt"/>
</dbReference>
<evidence type="ECO:0000259" key="9">
    <source>
        <dbReference type="Pfam" id="PF07662"/>
    </source>
</evidence>
<dbReference type="GO" id="GO:0015293">
    <property type="term" value="F:symporter activity"/>
    <property type="evidence" value="ECO:0007669"/>
    <property type="project" value="TreeGrafter"/>
</dbReference>
<proteinExistence type="inferred from homology"/>
<evidence type="ECO:0000256" key="7">
    <source>
        <dbReference type="RuleBase" id="RU362018"/>
    </source>
</evidence>
<keyword evidence="6 7" id="KW-0472">Membrane</keyword>
<protein>
    <recommendedName>
        <fullName evidence="7">Nucleoside permease</fullName>
    </recommendedName>
</protein>
<dbReference type="NCBIfam" id="TIGR00804">
    <property type="entry name" value="nupC"/>
    <property type="match status" value="1"/>
</dbReference>
<dbReference type="STRING" id="416873.SAMN04487951_11333"/>
<evidence type="ECO:0000256" key="2">
    <source>
        <dbReference type="ARBA" id="ARBA00009033"/>
    </source>
</evidence>
<feature type="transmembrane region" description="Helical" evidence="7">
    <location>
        <begin position="167"/>
        <end position="189"/>
    </location>
</feature>
<evidence type="ECO:0000259" key="8">
    <source>
        <dbReference type="Pfam" id="PF01773"/>
    </source>
</evidence>
<feature type="transmembrane region" description="Helical" evidence="7">
    <location>
        <begin position="399"/>
        <end position="422"/>
    </location>
</feature>
<evidence type="ECO:0000256" key="4">
    <source>
        <dbReference type="ARBA" id="ARBA00022692"/>
    </source>
</evidence>
<feature type="transmembrane region" description="Helical" evidence="7">
    <location>
        <begin position="293"/>
        <end position="311"/>
    </location>
</feature>
<dbReference type="GO" id="GO:0005337">
    <property type="term" value="F:nucleoside transmembrane transporter activity"/>
    <property type="evidence" value="ECO:0007669"/>
    <property type="project" value="InterPro"/>
</dbReference>
<dbReference type="InterPro" id="IPR002668">
    <property type="entry name" value="CNT_N_dom"/>
</dbReference>
<name>A0A1H0GVB3_9GAMM</name>
<feature type="transmembrane region" description="Helical" evidence="7">
    <location>
        <begin position="362"/>
        <end position="387"/>
    </location>
</feature>
<evidence type="ECO:0000313" key="12">
    <source>
        <dbReference type="Proteomes" id="UP000199677"/>
    </source>
</evidence>
<sequence>MTLLMSLVGMVTLVTIALIFSYDRKSIRLRTVLGAFGIQAGIGAFVLYVPFGQTVLQTISAGVSQILVYADDGISFLFGGLADADEVGFVFAIKVLPVIIFFSSLIAVLYYLGIMQWVIRILGGALQKALGTSRTESLSATANIFVGQTEAPLVVRPFIARMTPSQLFAVMCGGLASVAGSVLAGYAALGIPMEYLVAASFMAAPGGLLFAKLIMPETQDPKDADSVSKVEEELDEQSDKPSNVLDAAATGATSGLMLAANVGAMLLAFIALIALINGILGGVGGWVGFESLSLEWILGWLFAPLAFLLGVPWEEATLAGSFIGQKLVVNEFVAYINLAPYIEGEQVVAATGQVMTPHTMAILSFALCGFANLSSIAILLGGLGSIAPTRRKEIARFGVKAVLAGTLSNLMSASIAGFFIALGSTAS</sequence>
<feature type="transmembrane region" description="Helical" evidence="7">
    <location>
        <begin position="6"/>
        <end position="22"/>
    </location>
</feature>
<feature type="transmembrane region" description="Helical" evidence="7">
    <location>
        <begin position="87"/>
        <end position="112"/>
    </location>
</feature>
<dbReference type="Pfam" id="PF07662">
    <property type="entry name" value="Nucleos_tra2_C"/>
    <property type="match status" value="1"/>
</dbReference>
<evidence type="ECO:0000259" key="10">
    <source>
        <dbReference type="Pfam" id="PF07670"/>
    </source>
</evidence>
<evidence type="ECO:0000313" key="11">
    <source>
        <dbReference type="EMBL" id="SDO10833.1"/>
    </source>
</evidence>
<dbReference type="GO" id="GO:0005886">
    <property type="term" value="C:plasma membrane"/>
    <property type="evidence" value="ECO:0007669"/>
    <property type="project" value="UniProtKB-SubCell"/>
</dbReference>
<dbReference type="EMBL" id="FNII01000013">
    <property type="protein sequence ID" value="SDO10833.1"/>
    <property type="molecule type" value="Genomic_DNA"/>
</dbReference>
<keyword evidence="7" id="KW-0813">Transport</keyword>
<dbReference type="PANTHER" id="PTHR10590:SF4">
    <property type="entry name" value="SOLUTE CARRIER FAMILY 28 MEMBER 3"/>
    <property type="match status" value="1"/>
</dbReference>
<keyword evidence="12" id="KW-1185">Reference proteome</keyword>
<dbReference type="Proteomes" id="UP000199677">
    <property type="component" value="Unassembled WGS sequence"/>
</dbReference>
<dbReference type="InterPro" id="IPR018270">
    <property type="entry name" value="C_nuclsd_transpt_met_bac"/>
</dbReference>
<dbReference type="RefSeq" id="WP_089707327.1">
    <property type="nucleotide sequence ID" value="NZ_FNII01000013.1"/>
</dbReference>
<accession>A0A1H0GVB3</accession>
<keyword evidence="3" id="KW-1003">Cell membrane</keyword>
<feature type="transmembrane region" description="Helical" evidence="7">
    <location>
        <begin position="264"/>
        <end position="287"/>
    </location>
</feature>
<gene>
    <name evidence="11" type="ORF">SAMN04487951_11333</name>
</gene>
<evidence type="ECO:0000256" key="1">
    <source>
        <dbReference type="ARBA" id="ARBA00004651"/>
    </source>
</evidence>
<comment type="subcellular location">
    <subcellularLocation>
        <location evidence="1">Cell membrane</location>
        <topology evidence="1">Multi-pass membrane protein</topology>
    </subcellularLocation>
</comment>
<organism evidence="11 12">
    <name type="scientific">Vreelandella arcis</name>
    <dbReference type="NCBI Taxonomy" id="416873"/>
    <lineage>
        <taxon>Bacteria</taxon>
        <taxon>Pseudomonadati</taxon>
        <taxon>Pseudomonadota</taxon>
        <taxon>Gammaproteobacteria</taxon>
        <taxon>Oceanospirillales</taxon>
        <taxon>Halomonadaceae</taxon>
        <taxon>Vreelandella</taxon>
    </lineage>
</organism>
<dbReference type="InterPro" id="IPR011642">
    <property type="entry name" value="Gate_dom"/>
</dbReference>
<reference evidence="12" key="1">
    <citation type="submission" date="2016-10" db="EMBL/GenBank/DDBJ databases">
        <authorList>
            <person name="Varghese N."/>
            <person name="Submissions S."/>
        </authorList>
    </citation>
    <scope>NUCLEOTIDE SEQUENCE [LARGE SCALE GENOMIC DNA]</scope>
    <source>
        <strain evidence="12">CGMCC 1.6494</strain>
    </source>
</reference>
<dbReference type="OrthoDB" id="9766455at2"/>
<feature type="domain" description="Concentrative nucleoside transporter C-terminal" evidence="9">
    <location>
        <begin position="195"/>
        <end position="417"/>
    </location>
</feature>
<dbReference type="Pfam" id="PF01773">
    <property type="entry name" value="Nucleos_tra2_N"/>
    <property type="match status" value="1"/>
</dbReference>
<evidence type="ECO:0000256" key="5">
    <source>
        <dbReference type="ARBA" id="ARBA00022989"/>
    </source>
</evidence>
<feature type="transmembrane region" description="Helical" evidence="7">
    <location>
        <begin position="29"/>
        <end position="51"/>
    </location>
</feature>
<feature type="domain" description="Nucleoside transporter/FeoB GTPase Gate" evidence="10">
    <location>
        <begin position="92"/>
        <end position="190"/>
    </location>
</feature>
<keyword evidence="4 7" id="KW-0812">Transmembrane</keyword>
<evidence type="ECO:0000256" key="3">
    <source>
        <dbReference type="ARBA" id="ARBA00022475"/>
    </source>
</evidence>